<keyword evidence="1" id="KW-0812">Transmembrane</keyword>
<keyword evidence="1" id="KW-0472">Membrane</keyword>
<protein>
    <submittedName>
        <fullName evidence="2">Type II secretion system F family protein</fullName>
    </submittedName>
</protein>
<sequence length="252" mass="26720">MTAMWGLLLMGAGSLCWPSAPPRARIARRRVRAWRVPKVWSRWKWLLLAVAVTPVAGLGGAVATGLLTLAFRQERRDRRRTDAVVVSAERAAAVMRTMVAELRAGAHPVSAAEAAAEAVPELGGELRALASAARLDGELRSASLRELADVWALARKYGLPMAVVLDAARRDVEARLAFARRLRAKMAGPRASAAVLTGLPAVCVVLGQSMGADPVHVLTATVPGQLLLVAGSALIWTGGSWCRALLGKAGFR</sequence>
<dbReference type="Proteomes" id="UP001597419">
    <property type="component" value="Unassembled WGS sequence"/>
</dbReference>
<evidence type="ECO:0000256" key="1">
    <source>
        <dbReference type="SAM" id="Phobius"/>
    </source>
</evidence>
<gene>
    <name evidence="2" type="ORF">ACFSYJ_20725</name>
</gene>
<accession>A0ABW5GJM1</accession>
<dbReference type="RefSeq" id="WP_345406630.1">
    <property type="nucleotide sequence ID" value="NZ_BAABHG010000020.1"/>
</dbReference>
<name>A0ABW5GJM1_9PSEU</name>
<keyword evidence="1" id="KW-1133">Transmembrane helix</keyword>
<evidence type="ECO:0000313" key="3">
    <source>
        <dbReference type="Proteomes" id="UP001597419"/>
    </source>
</evidence>
<evidence type="ECO:0000313" key="2">
    <source>
        <dbReference type="EMBL" id="MFD2461043.1"/>
    </source>
</evidence>
<keyword evidence="3" id="KW-1185">Reference proteome</keyword>
<dbReference type="PANTHER" id="PTHR35007:SF4">
    <property type="entry name" value="CONSERVED TRANSMEMBRANE PROTEIN-RELATED"/>
    <property type="match status" value="1"/>
</dbReference>
<comment type="caution">
    <text evidence="2">The sequence shown here is derived from an EMBL/GenBank/DDBJ whole genome shotgun (WGS) entry which is preliminary data.</text>
</comment>
<dbReference type="PANTHER" id="PTHR35007">
    <property type="entry name" value="INTEGRAL MEMBRANE PROTEIN-RELATED"/>
    <property type="match status" value="1"/>
</dbReference>
<dbReference type="EMBL" id="JBHUKU010000009">
    <property type="protein sequence ID" value="MFD2461043.1"/>
    <property type="molecule type" value="Genomic_DNA"/>
</dbReference>
<feature type="transmembrane region" description="Helical" evidence="1">
    <location>
        <begin position="224"/>
        <end position="246"/>
    </location>
</feature>
<proteinExistence type="predicted"/>
<feature type="transmembrane region" description="Helical" evidence="1">
    <location>
        <begin position="45"/>
        <end position="71"/>
    </location>
</feature>
<feature type="transmembrane region" description="Helical" evidence="1">
    <location>
        <begin position="191"/>
        <end position="212"/>
    </location>
</feature>
<reference evidence="3" key="1">
    <citation type="journal article" date="2019" name="Int. J. Syst. Evol. Microbiol.">
        <title>The Global Catalogue of Microorganisms (GCM) 10K type strain sequencing project: providing services to taxonomists for standard genome sequencing and annotation.</title>
        <authorList>
            <consortium name="The Broad Institute Genomics Platform"/>
            <consortium name="The Broad Institute Genome Sequencing Center for Infectious Disease"/>
            <person name="Wu L."/>
            <person name="Ma J."/>
        </authorList>
    </citation>
    <scope>NUCLEOTIDE SEQUENCE [LARGE SCALE GENOMIC DNA]</scope>
    <source>
        <strain evidence="3">CGMCC 4.7643</strain>
    </source>
</reference>
<organism evidence="2 3">
    <name type="scientific">Amycolatopsis samaneae</name>
    <dbReference type="NCBI Taxonomy" id="664691"/>
    <lineage>
        <taxon>Bacteria</taxon>
        <taxon>Bacillati</taxon>
        <taxon>Actinomycetota</taxon>
        <taxon>Actinomycetes</taxon>
        <taxon>Pseudonocardiales</taxon>
        <taxon>Pseudonocardiaceae</taxon>
        <taxon>Amycolatopsis</taxon>
    </lineage>
</organism>